<keyword evidence="5" id="KW-0862">Zinc</keyword>
<dbReference type="AlphaFoldDB" id="A0A671XIV1"/>
<name>A0A671XIV1_SPAAU</name>
<dbReference type="Pfam" id="PF12874">
    <property type="entry name" value="zf-met"/>
    <property type="match status" value="1"/>
</dbReference>
<feature type="region of interest" description="Disordered" evidence="10">
    <location>
        <begin position="622"/>
        <end position="673"/>
    </location>
</feature>
<dbReference type="GeneTree" id="ENSGT00980000198710"/>
<evidence type="ECO:0000256" key="5">
    <source>
        <dbReference type="ARBA" id="ARBA00022833"/>
    </source>
</evidence>
<dbReference type="FunFam" id="3.30.160.60:FF:000100">
    <property type="entry name" value="Zinc finger 45-like"/>
    <property type="match status" value="1"/>
</dbReference>
<dbReference type="Pfam" id="PF00096">
    <property type="entry name" value="zf-C2H2"/>
    <property type="match status" value="3"/>
</dbReference>
<keyword evidence="3" id="KW-0677">Repeat</keyword>
<feature type="domain" description="C2H2-type" evidence="11">
    <location>
        <begin position="325"/>
        <end position="352"/>
    </location>
</feature>
<evidence type="ECO:0000313" key="13">
    <source>
        <dbReference type="Proteomes" id="UP000472265"/>
    </source>
</evidence>
<evidence type="ECO:0000259" key="11">
    <source>
        <dbReference type="PROSITE" id="PS50157"/>
    </source>
</evidence>
<dbReference type="SUPFAM" id="SSF57667">
    <property type="entry name" value="beta-beta-alpha zinc fingers"/>
    <property type="match status" value="6"/>
</dbReference>
<dbReference type="SMART" id="SM00355">
    <property type="entry name" value="ZnF_C2H2"/>
    <property type="match status" value="13"/>
</dbReference>
<comment type="subcellular location">
    <subcellularLocation>
        <location evidence="1">Nucleus</location>
    </subcellularLocation>
</comment>
<protein>
    <recommendedName>
        <fullName evidence="11">C2H2-type domain-containing protein</fullName>
    </recommendedName>
</protein>
<dbReference type="InterPro" id="IPR050636">
    <property type="entry name" value="C2H2-ZF_domain-containing"/>
</dbReference>
<accession>A0A671XIV1</accession>
<feature type="domain" description="C2H2-type" evidence="11">
    <location>
        <begin position="422"/>
        <end position="449"/>
    </location>
</feature>
<keyword evidence="6" id="KW-0805">Transcription regulation</keyword>
<evidence type="ECO:0000313" key="12">
    <source>
        <dbReference type="Ensembl" id="ENSSAUP00010051009.1"/>
    </source>
</evidence>
<dbReference type="FunFam" id="3.30.160.60:FF:000065">
    <property type="entry name" value="B-cell CLL/lymphoma 6, member B"/>
    <property type="match status" value="1"/>
</dbReference>
<evidence type="ECO:0000256" key="10">
    <source>
        <dbReference type="SAM" id="MobiDB-lite"/>
    </source>
</evidence>
<proteinExistence type="predicted"/>
<feature type="domain" description="C2H2-type" evidence="11">
    <location>
        <begin position="219"/>
        <end position="238"/>
    </location>
</feature>
<feature type="domain" description="C2H2-type" evidence="11">
    <location>
        <begin position="487"/>
        <end position="514"/>
    </location>
</feature>
<evidence type="ECO:0000256" key="8">
    <source>
        <dbReference type="ARBA" id="ARBA00023242"/>
    </source>
</evidence>
<dbReference type="PROSITE" id="PS50157">
    <property type="entry name" value="ZINC_FINGER_C2H2_2"/>
    <property type="match status" value="10"/>
</dbReference>
<sequence>MDLSTQENSEQITVKAEVNETDSMELKMVNPISVDNLENQSGTDLKYKCNKCDRSFSVVGALNFHKRIHAEGPKSVTKPDSNKSVESNSTQSSHISDAHSKRTKGKNLLPLGAKRESVASSSEVKKTADTPAELGSAVMVKNIPDGRGKKKIRSDPQPMKSVTCLDCGMQFSFAGALIDHKKVCPGLMKSKQEPQICETMADVSPPLSRLSEHTSKCLFKCDNCGKAFQTEEQLGTHKTKAKSRPYCCALCCHGFWTENQLQQHLAWHDEVRCRLPTELRYRLGSAMTSKPLKPNVASADSRGKTFPSSMNEPVLNPDIQSQSSHKCQHCGKAFLSPSALQKHETQHCNNDSYHCSICPRTFSEIQDLIDHHQESKRLPRGYACSVCGKVYTYMVSFEKHQLTHENHSPPTKSQPEQNLHKYECPHCGMKFIRSARLRGHMRVHMQRSSIQSKAGESKPFRCDQCNKDFTSTQSWQIHLELHKRNPFWCLSCARGFSDEKSLDKHLQSHNEKPHICNVCHKGFQRAAQLINHYKSHIGTKPYQCSLCGRSFTFPGNLMTHRQRHHRVFVGSSGVQAIKTEKHIFTSVEDKTEMDTVMLGEVERMEMSQTQKLREDAEFEYYTDSDESDCGEPGHHLRPSDPPGSARSDPTDELKSRTVESRAGQELDKNVSQEKHVHREHRYWEWECCECDMGFDEVEKLRLHYIKHATGELPIPLDDF</sequence>
<dbReference type="Proteomes" id="UP000472265">
    <property type="component" value="Chromosome 17"/>
</dbReference>
<keyword evidence="2" id="KW-0479">Metal-binding</keyword>
<feature type="domain" description="C2H2-type" evidence="11">
    <location>
        <begin position="382"/>
        <end position="409"/>
    </location>
</feature>
<keyword evidence="4 9" id="KW-0863">Zinc-finger</keyword>
<reference evidence="12" key="3">
    <citation type="submission" date="2025-09" db="UniProtKB">
        <authorList>
            <consortium name="Ensembl"/>
        </authorList>
    </citation>
    <scope>IDENTIFICATION</scope>
</reference>
<dbReference type="InterPro" id="IPR036236">
    <property type="entry name" value="Znf_C2H2_sf"/>
</dbReference>
<feature type="compositionally biased region" description="Basic and acidic residues" evidence="10">
    <location>
        <begin position="648"/>
        <end position="673"/>
    </location>
</feature>
<evidence type="ECO:0000256" key="9">
    <source>
        <dbReference type="PROSITE-ProRule" id="PRU00042"/>
    </source>
</evidence>
<keyword evidence="13" id="KW-1185">Reference proteome</keyword>
<dbReference type="FunFam" id="3.30.160.60:FF:000446">
    <property type="entry name" value="Zinc finger protein"/>
    <property type="match status" value="1"/>
</dbReference>
<feature type="domain" description="C2H2-type" evidence="11">
    <location>
        <begin position="542"/>
        <end position="564"/>
    </location>
</feature>
<keyword evidence="7" id="KW-0804">Transcription</keyword>
<evidence type="ECO:0000256" key="6">
    <source>
        <dbReference type="ARBA" id="ARBA00023015"/>
    </source>
</evidence>
<reference evidence="12" key="1">
    <citation type="submission" date="2021-04" db="EMBL/GenBank/DDBJ databases">
        <authorList>
            <consortium name="Wellcome Sanger Institute Data Sharing"/>
        </authorList>
    </citation>
    <scope>NUCLEOTIDE SEQUENCE [LARGE SCALE GENOMIC DNA]</scope>
</reference>
<dbReference type="Gene3D" id="3.30.160.60">
    <property type="entry name" value="Classic Zinc Finger"/>
    <property type="match status" value="7"/>
</dbReference>
<reference evidence="12" key="2">
    <citation type="submission" date="2025-08" db="UniProtKB">
        <authorList>
            <consortium name="Ensembl"/>
        </authorList>
    </citation>
    <scope>IDENTIFICATION</scope>
</reference>
<dbReference type="GO" id="GO:0008270">
    <property type="term" value="F:zinc ion binding"/>
    <property type="evidence" value="ECO:0007669"/>
    <property type="project" value="UniProtKB-KW"/>
</dbReference>
<feature type="region of interest" description="Disordered" evidence="10">
    <location>
        <begin position="70"/>
        <end position="136"/>
    </location>
</feature>
<dbReference type="PANTHER" id="PTHR47772:SF13">
    <property type="entry name" value="GASTRULA ZINC FINGER PROTEIN XLCGF49.1-LIKE-RELATED"/>
    <property type="match status" value="1"/>
</dbReference>
<feature type="domain" description="C2H2-type" evidence="11">
    <location>
        <begin position="685"/>
        <end position="713"/>
    </location>
</feature>
<evidence type="ECO:0000256" key="4">
    <source>
        <dbReference type="ARBA" id="ARBA00022771"/>
    </source>
</evidence>
<feature type="domain" description="C2H2-type" evidence="11">
    <location>
        <begin position="47"/>
        <end position="74"/>
    </location>
</feature>
<dbReference type="Pfam" id="PF13912">
    <property type="entry name" value="zf-C2H2_6"/>
    <property type="match status" value="2"/>
</dbReference>
<feature type="domain" description="C2H2-type" evidence="11">
    <location>
        <begin position="514"/>
        <end position="541"/>
    </location>
</feature>
<keyword evidence="8" id="KW-0539">Nucleus</keyword>
<dbReference type="Ensembl" id="ENSSAUT00010053626.1">
    <property type="protein sequence ID" value="ENSSAUP00010051009.1"/>
    <property type="gene ID" value="ENSSAUG00010021177.1"/>
</dbReference>
<dbReference type="PANTHER" id="PTHR47772">
    <property type="entry name" value="ZINC FINGER PROTEIN 200"/>
    <property type="match status" value="1"/>
</dbReference>
<dbReference type="PROSITE" id="PS00028">
    <property type="entry name" value="ZINC_FINGER_C2H2_1"/>
    <property type="match status" value="9"/>
</dbReference>
<organism evidence="12 13">
    <name type="scientific">Sparus aurata</name>
    <name type="common">Gilthead sea bream</name>
    <dbReference type="NCBI Taxonomy" id="8175"/>
    <lineage>
        <taxon>Eukaryota</taxon>
        <taxon>Metazoa</taxon>
        <taxon>Chordata</taxon>
        <taxon>Craniata</taxon>
        <taxon>Vertebrata</taxon>
        <taxon>Euteleostomi</taxon>
        <taxon>Actinopterygii</taxon>
        <taxon>Neopterygii</taxon>
        <taxon>Teleostei</taxon>
        <taxon>Neoteleostei</taxon>
        <taxon>Acanthomorphata</taxon>
        <taxon>Eupercaria</taxon>
        <taxon>Spariformes</taxon>
        <taxon>Sparidae</taxon>
        <taxon>Sparus</taxon>
    </lineage>
</organism>
<feature type="domain" description="C2H2-type" evidence="11">
    <location>
        <begin position="460"/>
        <end position="482"/>
    </location>
</feature>
<feature type="compositionally biased region" description="Basic and acidic residues" evidence="10">
    <location>
        <begin position="113"/>
        <end position="128"/>
    </location>
</feature>
<evidence type="ECO:0000256" key="1">
    <source>
        <dbReference type="ARBA" id="ARBA00004123"/>
    </source>
</evidence>
<dbReference type="GO" id="GO:0005634">
    <property type="term" value="C:nucleus"/>
    <property type="evidence" value="ECO:0007669"/>
    <property type="project" value="UniProtKB-SubCell"/>
</dbReference>
<evidence type="ECO:0000256" key="3">
    <source>
        <dbReference type="ARBA" id="ARBA00022737"/>
    </source>
</evidence>
<evidence type="ECO:0000256" key="7">
    <source>
        <dbReference type="ARBA" id="ARBA00023163"/>
    </source>
</evidence>
<dbReference type="InterPro" id="IPR013087">
    <property type="entry name" value="Znf_C2H2_type"/>
</dbReference>
<feature type="compositionally biased region" description="Polar residues" evidence="10">
    <location>
        <begin position="78"/>
        <end position="95"/>
    </location>
</feature>
<evidence type="ECO:0000256" key="2">
    <source>
        <dbReference type="ARBA" id="ARBA00022723"/>
    </source>
</evidence>